<evidence type="ECO:0000313" key="1">
    <source>
        <dbReference type="EMBL" id="CAB0009417.1"/>
    </source>
</evidence>
<reference evidence="1 2" key="1">
    <citation type="submission" date="2020-02" db="EMBL/GenBank/DDBJ databases">
        <authorList>
            <person name="Ferguson B K."/>
        </authorList>
    </citation>
    <scope>NUCLEOTIDE SEQUENCE [LARGE SCALE GENOMIC DNA]</scope>
</reference>
<dbReference type="AlphaFoldDB" id="A0A6H5H246"/>
<dbReference type="Proteomes" id="UP000479000">
    <property type="component" value="Unassembled WGS sequence"/>
</dbReference>
<organism evidence="1 2">
    <name type="scientific">Nesidiocoris tenuis</name>
    <dbReference type="NCBI Taxonomy" id="355587"/>
    <lineage>
        <taxon>Eukaryota</taxon>
        <taxon>Metazoa</taxon>
        <taxon>Ecdysozoa</taxon>
        <taxon>Arthropoda</taxon>
        <taxon>Hexapoda</taxon>
        <taxon>Insecta</taxon>
        <taxon>Pterygota</taxon>
        <taxon>Neoptera</taxon>
        <taxon>Paraneoptera</taxon>
        <taxon>Hemiptera</taxon>
        <taxon>Heteroptera</taxon>
        <taxon>Panheteroptera</taxon>
        <taxon>Cimicomorpha</taxon>
        <taxon>Miridae</taxon>
        <taxon>Dicyphina</taxon>
        <taxon>Nesidiocoris</taxon>
    </lineage>
</organism>
<keyword evidence="2" id="KW-1185">Reference proteome</keyword>
<name>A0A6H5H246_9HEMI</name>
<accession>A0A6H5H246</accession>
<protein>
    <submittedName>
        <fullName evidence="1">Uncharacterized protein</fullName>
    </submittedName>
</protein>
<sequence length="119" mass="13332">MTPLFEKRVKQVPHLKVEEVRKPAGINAGSNLGDNRTISYVLYTCLGSYADMQMVECRVHLISSQDVYHWRMIPLAVNNSATDSRRKNDGVKTVAHTCLMDFVFESDCTGSASCEGQDF</sequence>
<evidence type="ECO:0000313" key="2">
    <source>
        <dbReference type="Proteomes" id="UP000479000"/>
    </source>
</evidence>
<gene>
    <name evidence="1" type="ORF">NTEN_LOCUS14565</name>
</gene>
<dbReference type="EMBL" id="CADCXU010021796">
    <property type="protein sequence ID" value="CAB0009417.1"/>
    <property type="molecule type" value="Genomic_DNA"/>
</dbReference>
<proteinExistence type="predicted"/>